<dbReference type="SUPFAM" id="SSF57184">
    <property type="entry name" value="Growth factor receptor domain"/>
    <property type="match status" value="3"/>
</dbReference>
<feature type="domain" description="Tyrosine-protein kinase ephrin type A/B receptor-like" evidence="3">
    <location>
        <begin position="520"/>
        <end position="556"/>
    </location>
</feature>
<evidence type="ECO:0000259" key="3">
    <source>
        <dbReference type="Pfam" id="PF07699"/>
    </source>
</evidence>
<dbReference type="Gene3D" id="2.10.50.10">
    <property type="entry name" value="Tumor Necrosis Factor Receptor, subunit A, domain 2"/>
    <property type="match status" value="6"/>
</dbReference>
<keyword evidence="1" id="KW-0812">Transmembrane</keyword>
<name>A0A1V9ZEA5_9STRA</name>
<organism evidence="4 5">
    <name type="scientific">Thraustotheca clavata</name>
    <dbReference type="NCBI Taxonomy" id="74557"/>
    <lineage>
        <taxon>Eukaryota</taxon>
        <taxon>Sar</taxon>
        <taxon>Stramenopiles</taxon>
        <taxon>Oomycota</taxon>
        <taxon>Saprolegniomycetes</taxon>
        <taxon>Saprolegniales</taxon>
        <taxon>Achlyaceae</taxon>
        <taxon>Thraustotheca</taxon>
    </lineage>
</organism>
<protein>
    <recommendedName>
        <fullName evidence="3">Tyrosine-protein kinase ephrin type A/B receptor-like domain-containing protein</fullName>
    </recommendedName>
</protein>
<accession>A0A1V9ZEA5</accession>
<feature type="domain" description="Tyrosine-protein kinase ephrin type A/B receptor-like" evidence="3">
    <location>
        <begin position="437"/>
        <end position="485"/>
    </location>
</feature>
<dbReference type="OrthoDB" id="200667at2759"/>
<dbReference type="Pfam" id="PF07699">
    <property type="entry name" value="Ephrin_rec_like"/>
    <property type="match status" value="5"/>
</dbReference>
<dbReference type="Pfam" id="PF24681">
    <property type="entry name" value="Kelch_KLHDC2_KLHL20_DRC7"/>
    <property type="match status" value="1"/>
</dbReference>
<keyword evidence="1" id="KW-1133">Transmembrane helix</keyword>
<feature type="transmembrane region" description="Helical" evidence="1">
    <location>
        <begin position="1095"/>
        <end position="1116"/>
    </location>
</feature>
<feature type="non-terminal residue" evidence="4">
    <location>
        <position position="1568"/>
    </location>
</feature>
<keyword evidence="1" id="KW-0472">Membrane</keyword>
<keyword evidence="2" id="KW-0732">Signal</keyword>
<keyword evidence="5" id="KW-1185">Reference proteome</keyword>
<feature type="domain" description="Tyrosine-protein kinase ephrin type A/B receptor-like" evidence="3">
    <location>
        <begin position="572"/>
        <end position="619"/>
    </location>
</feature>
<feature type="chain" id="PRO_5013048622" description="Tyrosine-protein kinase ephrin type A/B receptor-like domain-containing protein" evidence="2">
    <location>
        <begin position="17"/>
        <end position="1568"/>
    </location>
</feature>
<dbReference type="PANTHER" id="PTHR46967">
    <property type="entry name" value="INSULIN-LIKE GROWTH FACTOR BINDING PROTEIN,N-TERMINAL"/>
    <property type="match status" value="1"/>
</dbReference>
<evidence type="ECO:0000313" key="4">
    <source>
        <dbReference type="EMBL" id="OQR96326.1"/>
    </source>
</evidence>
<feature type="domain" description="Tyrosine-protein kinase ephrin type A/B receptor-like" evidence="3">
    <location>
        <begin position="1531"/>
        <end position="1564"/>
    </location>
</feature>
<proteinExistence type="predicted"/>
<comment type="caution">
    <text evidence="4">The sequence shown here is derived from an EMBL/GenBank/DDBJ whole genome shotgun (WGS) entry which is preliminary data.</text>
</comment>
<dbReference type="SMART" id="SM01411">
    <property type="entry name" value="Ephrin_rec_like"/>
    <property type="match status" value="11"/>
</dbReference>
<dbReference type="PANTHER" id="PTHR46967:SF1">
    <property type="entry name" value="KERATIN-ASSOCIATED PROTEIN 16-1-LIKE"/>
    <property type="match status" value="1"/>
</dbReference>
<sequence>MRTLVPLIVFLGNCLGQPCDSYTPLGRGLDACVSYDLPGPNTPHVAHTSSTLTDKLVIIGGYSISTGQPVTTNTIEVYGIMNSTSTTFPTLSIASGGPKINTQQYLPGSRVEHTTVTWEDGYFIYAGTNTQIMGDLWRLCLANSYTSGTWDQIHNTSATTYLPAVRTGHTTTTLSSNATANIHLVFGGTLANTYVNTNDTYFMVLVKSATGTVCQVGISVFWQPVSLVPSSPLPKGRSYHSMILNTNNTRSCFVLYGGQSYVNNTIFNDVWTLCPVANLSLSPEQQMYNWTQLQQLGSTPPPRFGHAMISSYQNRFLVVGGSYLFPADYMNDAWEFNMALQRWAQMPLSYTNGGALSPRRLHSMNYWAGNTLIILGGVGRYALISGNAILCNFIASQCPSGSIQMFCDASGQIVCQPCAAGYYAPFASASCMICPAGTYSTAGSSMCTGCPLGTYSSNPGAPSLDSCINCPAGTYSSAPNATSPSNWTFSSQAGMSACTPCSPGYYSNSNSSSCSICPAGTYSLIQATRCTNCTAGTYSPVAALGSCLSCPLGMYSNDTSTFCSGCPAGTFGSRLQAALSNCLPCPAGSYSSRVGQPYCTNCPDGTFGTASGGINATACKPCIPGTFSNANTSKAGACTSCAIGTFNSVSGSASCIPCSTNMFTASLGANSSSFCTYCPVGTQLDQRTSTCQSCPPGTHSLITAPGCVACPYGTFTNNLYDAQNYVCKPCTPMTFANTTGSTLCQPCPSGQYSMNQWSSCIPCTLPCPVGRNGGICSYHGTCSYGGCKCDTGFFGYSCHKVGANAPSNISNASGVIYFATANQTILYDNLSNSVLLGRDGGNIGYLSVLVSVIGGNGTATNGGLPVAWSTIAIFSHLQSWLNITLPIQSAARGCYSVVLGLDNLKSGASNISVTNSFTVTLLVQATAVPSTIILNNLVPTSSGYTISVLVSNQQVSSFSFVVPSILPKLVETYLYFDSNMDMAFFPFLPAVIASLQSKYSTLGVDWRFITNFNTNSPFGYDTSSFIAAIQAITLLPPPSPFDGTYLSNPTSLSSLAWTPGAIRTLVVFTTATSIGATTTATAFKLACLASNVAPYFVLPTASVLLFGTFAAGFGIVKGFNLSTFVDTPWLALQVPVNALVSITTNPTNGLLQAASWNGNSLTLNFRSANIANDPLQMISTLTILGMTQVQVIQFTFAQMCTPPASLMSISSMNGWVVPFDTTLDLTTQWLPSSQGSGNTIAPLDTSAQAFIVSGQNISYVQAMQVQLEAGTPIVVAGYASTPGLSSLYADTINIDSVSKFIRASLEVVVVQNNAPVRFLAFNQLMNSSLTWQFFSSVITLPYPTTQLQLVLNATSAAQFNSLGVFPDGNFSCSCGSGYYMRNQVCTRCPSGSACAAGMKQPCIDHTFSFGAFSVCKPCYQGWTCSGGLATPCPPGMYSVNATSCLRCSPGYSCFQGLRKICGVGTFALAGASKCSRCLPGTFANTSGSPQCSLCSPGMTSNYMRDHCIPCSPGSISSQPGSFPCNSCQLHTFASAGQASCSVCPPGFMTPTKGSQQCQACPPGSNGIQ</sequence>
<gene>
    <name evidence="4" type="ORF">THRCLA_07319</name>
</gene>
<dbReference type="Gene3D" id="2.120.10.80">
    <property type="entry name" value="Kelch-type beta propeller"/>
    <property type="match status" value="2"/>
</dbReference>
<dbReference type="InterPro" id="IPR009030">
    <property type="entry name" value="Growth_fac_rcpt_cys_sf"/>
</dbReference>
<reference evidence="4 5" key="1">
    <citation type="journal article" date="2014" name="Genome Biol. Evol.">
        <title>The secreted proteins of Achlya hypogyna and Thraustotheca clavata identify the ancestral oomycete secretome and reveal gene acquisitions by horizontal gene transfer.</title>
        <authorList>
            <person name="Misner I."/>
            <person name="Blouin N."/>
            <person name="Leonard G."/>
            <person name="Richards T.A."/>
            <person name="Lane C.E."/>
        </authorList>
    </citation>
    <scope>NUCLEOTIDE SEQUENCE [LARGE SCALE GENOMIC DNA]</scope>
    <source>
        <strain evidence="4 5">ATCC 34112</strain>
    </source>
</reference>
<evidence type="ECO:0000256" key="2">
    <source>
        <dbReference type="SAM" id="SignalP"/>
    </source>
</evidence>
<feature type="domain" description="Tyrosine-protein kinase ephrin type A/B receptor-like" evidence="3">
    <location>
        <begin position="625"/>
        <end position="675"/>
    </location>
</feature>
<dbReference type="SUPFAM" id="SSF117281">
    <property type="entry name" value="Kelch motif"/>
    <property type="match status" value="1"/>
</dbReference>
<evidence type="ECO:0000256" key="1">
    <source>
        <dbReference type="SAM" id="Phobius"/>
    </source>
</evidence>
<dbReference type="Proteomes" id="UP000243217">
    <property type="component" value="Unassembled WGS sequence"/>
</dbReference>
<dbReference type="InterPro" id="IPR011641">
    <property type="entry name" value="Tyr-kin_ephrin_A/B_rcpt-like"/>
</dbReference>
<feature type="signal peptide" evidence="2">
    <location>
        <begin position="1"/>
        <end position="16"/>
    </location>
</feature>
<evidence type="ECO:0000313" key="5">
    <source>
        <dbReference type="Proteomes" id="UP000243217"/>
    </source>
</evidence>
<dbReference type="InterPro" id="IPR015915">
    <property type="entry name" value="Kelch-typ_b-propeller"/>
</dbReference>
<dbReference type="EMBL" id="JNBS01001977">
    <property type="protein sequence ID" value="OQR96326.1"/>
    <property type="molecule type" value="Genomic_DNA"/>
</dbReference>
<dbReference type="STRING" id="74557.A0A1V9ZEA5"/>